<dbReference type="GeneID" id="89922401"/>
<dbReference type="EMBL" id="JAVRRT010000002">
    <property type="protein sequence ID" value="KAK5173974.1"/>
    <property type="molecule type" value="Genomic_DNA"/>
</dbReference>
<keyword evidence="5" id="KW-1185">Reference proteome</keyword>
<feature type="chain" id="PRO_5043810237" description="NTF2-like domain-containing protein" evidence="2">
    <location>
        <begin position="20"/>
        <end position="266"/>
    </location>
</feature>
<feature type="domain" description="NTF2-like" evidence="3">
    <location>
        <begin position="35"/>
        <end position="186"/>
    </location>
</feature>
<dbReference type="AlphaFoldDB" id="A0AAV9PNY2"/>
<feature type="region of interest" description="Disordered" evidence="1">
    <location>
        <begin position="243"/>
        <end position="266"/>
    </location>
</feature>
<comment type="caution">
    <text evidence="4">The sequence shown here is derived from an EMBL/GenBank/DDBJ whole genome shotgun (WGS) entry which is preliminary data.</text>
</comment>
<proteinExistence type="predicted"/>
<evidence type="ECO:0000256" key="2">
    <source>
        <dbReference type="SAM" id="SignalP"/>
    </source>
</evidence>
<evidence type="ECO:0000256" key="1">
    <source>
        <dbReference type="SAM" id="MobiDB-lite"/>
    </source>
</evidence>
<dbReference type="Pfam" id="PF26534">
    <property type="entry name" value="NTF2_7"/>
    <property type="match status" value="1"/>
</dbReference>
<reference evidence="4 5" key="1">
    <citation type="submission" date="2023-08" db="EMBL/GenBank/DDBJ databases">
        <title>Black Yeasts Isolated from many extreme environments.</title>
        <authorList>
            <person name="Coleine C."/>
            <person name="Stajich J.E."/>
            <person name="Selbmann L."/>
        </authorList>
    </citation>
    <scope>NUCLEOTIDE SEQUENCE [LARGE SCALE GENOMIC DNA]</scope>
    <source>
        <strain evidence="4 5">CCFEE 5935</strain>
    </source>
</reference>
<dbReference type="RefSeq" id="XP_064662643.1">
    <property type="nucleotide sequence ID" value="XM_064798316.1"/>
</dbReference>
<evidence type="ECO:0000259" key="3">
    <source>
        <dbReference type="Pfam" id="PF26534"/>
    </source>
</evidence>
<name>A0AAV9PNY2_9PEZI</name>
<dbReference type="Proteomes" id="UP001337655">
    <property type="component" value="Unassembled WGS sequence"/>
</dbReference>
<feature type="signal peptide" evidence="2">
    <location>
        <begin position="1"/>
        <end position="19"/>
    </location>
</feature>
<gene>
    <name evidence="4" type="ORF">LTR77_001053</name>
</gene>
<evidence type="ECO:0000313" key="4">
    <source>
        <dbReference type="EMBL" id="KAK5173974.1"/>
    </source>
</evidence>
<protein>
    <recommendedName>
        <fullName evidence="3">NTF2-like domain-containing protein</fullName>
    </recommendedName>
</protein>
<dbReference type="InterPro" id="IPR058645">
    <property type="entry name" value="NTF2-like_dom_7"/>
</dbReference>
<accession>A0AAV9PNY2</accession>
<keyword evidence="2" id="KW-0732">Signal</keyword>
<organism evidence="4 5">
    <name type="scientific">Saxophila tyrrhenica</name>
    <dbReference type="NCBI Taxonomy" id="1690608"/>
    <lineage>
        <taxon>Eukaryota</taxon>
        <taxon>Fungi</taxon>
        <taxon>Dikarya</taxon>
        <taxon>Ascomycota</taxon>
        <taxon>Pezizomycotina</taxon>
        <taxon>Dothideomycetes</taxon>
        <taxon>Dothideomycetidae</taxon>
        <taxon>Mycosphaerellales</taxon>
        <taxon>Extremaceae</taxon>
        <taxon>Saxophila</taxon>
    </lineage>
</organism>
<sequence>MVAFVSAALLSLAAVGTLAAPTVEKRTGLWHHKSDCMSRREAQVVADNYAELIRNYTDELALATLDPGFTDYSESVNTLINTCPQGDAAQTLPLLAPTFSNRTQFMIGQGQQPLINFEQLNIHHDCKSVTIRWLTNNTAPIPNPRPVVGIILLEVVKAPKRNQYPWVAKTVYSEFDSGAWLQNLEQAGICVGADASGSSPPIILPSGTIPASPIVPSGSAAPVAGSVVAPSVTAAPSGYTAAPASAADTCTTPSSATPAPTATYAA</sequence>
<evidence type="ECO:0000313" key="5">
    <source>
        <dbReference type="Proteomes" id="UP001337655"/>
    </source>
</evidence>